<evidence type="ECO:0000256" key="1">
    <source>
        <dbReference type="SAM" id="Phobius"/>
    </source>
</evidence>
<keyword evidence="1" id="KW-0812">Transmembrane</keyword>
<proteinExistence type="predicted"/>
<keyword evidence="3" id="KW-1185">Reference proteome</keyword>
<dbReference type="OrthoDB" id="289761at2"/>
<keyword evidence="1" id="KW-1133">Transmembrane helix</keyword>
<dbReference type="KEGG" id="gaz:Pan241w_15370"/>
<reference evidence="2 3" key="1">
    <citation type="submission" date="2019-02" db="EMBL/GenBank/DDBJ databases">
        <title>Deep-cultivation of Planctomycetes and their phenomic and genomic characterization uncovers novel biology.</title>
        <authorList>
            <person name="Wiegand S."/>
            <person name="Jogler M."/>
            <person name="Boedeker C."/>
            <person name="Pinto D."/>
            <person name="Vollmers J."/>
            <person name="Rivas-Marin E."/>
            <person name="Kohn T."/>
            <person name="Peeters S.H."/>
            <person name="Heuer A."/>
            <person name="Rast P."/>
            <person name="Oberbeckmann S."/>
            <person name="Bunk B."/>
            <person name="Jeske O."/>
            <person name="Meyerdierks A."/>
            <person name="Storesund J.E."/>
            <person name="Kallscheuer N."/>
            <person name="Luecker S."/>
            <person name="Lage O.M."/>
            <person name="Pohl T."/>
            <person name="Merkel B.J."/>
            <person name="Hornburger P."/>
            <person name="Mueller R.-W."/>
            <person name="Bruemmer F."/>
            <person name="Labrenz M."/>
            <person name="Spormann A.M."/>
            <person name="Op den Camp H."/>
            <person name="Overmann J."/>
            <person name="Amann R."/>
            <person name="Jetten M.S.M."/>
            <person name="Mascher T."/>
            <person name="Medema M.H."/>
            <person name="Devos D.P."/>
            <person name="Kaster A.-K."/>
            <person name="Ovreas L."/>
            <person name="Rohde M."/>
            <person name="Galperin M.Y."/>
            <person name="Jogler C."/>
        </authorList>
    </citation>
    <scope>NUCLEOTIDE SEQUENCE [LARGE SCALE GENOMIC DNA]</scope>
    <source>
        <strain evidence="2 3">Pan241w</strain>
    </source>
</reference>
<name>A0A517RC86_9PLAN</name>
<keyword evidence="1" id="KW-0472">Membrane</keyword>
<dbReference type="RefSeq" id="WP_145213106.1">
    <property type="nucleotide sequence ID" value="NZ_CP036269.1"/>
</dbReference>
<organism evidence="2 3">
    <name type="scientific">Gimesia alba</name>
    <dbReference type="NCBI Taxonomy" id="2527973"/>
    <lineage>
        <taxon>Bacteria</taxon>
        <taxon>Pseudomonadati</taxon>
        <taxon>Planctomycetota</taxon>
        <taxon>Planctomycetia</taxon>
        <taxon>Planctomycetales</taxon>
        <taxon>Planctomycetaceae</taxon>
        <taxon>Gimesia</taxon>
    </lineage>
</organism>
<sequence>MAAPNDSEAKLIPDAEKPTFVQKAGVCAMCFTAFLLLYFVISGPLAWLEGKMKFGPFSKTVKTVYAPLAQVVKSDLKPASTVVKSYVGLFKK</sequence>
<dbReference type="EMBL" id="CP036269">
    <property type="protein sequence ID" value="QDT41475.1"/>
    <property type="molecule type" value="Genomic_DNA"/>
</dbReference>
<dbReference type="AlphaFoldDB" id="A0A517RC86"/>
<accession>A0A517RC86</accession>
<protein>
    <submittedName>
        <fullName evidence="2">Uncharacterized protein</fullName>
    </submittedName>
</protein>
<dbReference type="Proteomes" id="UP000317171">
    <property type="component" value="Chromosome"/>
</dbReference>
<evidence type="ECO:0000313" key="2">
    <source>
        <dbReference type="EMBL" id="QDT41475.1"/>
    </source>
</evidence>
<evidence type="ECO:0000313" key="3">
    <source>
        <dbReference type="Proteomes" id="UP000317171"/>
    </source>
</evidence>
<gene>
    <name evidence="2" type="ORF">Pan241w_15370</name>
</gene>
<feature type="transmembrane region" description="Helical" evidence="1">
    <location>
        <begin position="20"/>
        <end position="48"/>
    </location>
</feature>